<dbReference type="SUPFAM" id="SSF49879">
    <property type="entry name" value="SMAD/FHA domain"/>
    <property type="match status" value="1"/>
</dbReference>
<organism evidence="2 3">
    <name type="scientific">endosymbiont of Galathealinum brachiosum</name>
    <dbReference type="NCBI Taxonomy" id="2200906"/>
    <lineage>
        <taxon>Bacteria</taxon>
        <taxon>Pseudomonadati</taxon>
        <taxon>Pseudomonadota</taxon>
        <taxon>Gammaproteobacteria</taxon>
        <taxon>sulfur-oxidizing symbionts</taxon>
    </lineage>
</organism>
<dbReference type="Proteomes" id="UP000254266">
    <property type="component" value="Unassembled WGS sequence"/>
</dbReference>
<sequence>MENKTYIIGRRGNIELFDKTTSSRHAELVVLNDQMYLTDLDSTNGTYLMDHGKRKRFKEGYINLEQTLSFGEHVCTVRELIARAEISH</sequence>
<evidence type="ECO:0000259" key="1">
    <source>
        <dbReference type="PROSITE" id="PS50006"/>
    </source>
</evidence>
<feature type="domain" description="FHA" evidence="1">
    <location>
        <begin position="6"/>
        <end position="48"/>
    </location>
</feature>
<reference evidence="2 3" key="1">
    <citation type="journal article" date="2018" name="ISME J.">
        <title>Endosymbiont genomes yield clues of tubeworm success.</title>
        <authorList>
            <person name="Li Y."/>
            <person name="Liles M.R."/>
            <person name="Halanych K.M."/>
        </authorList>
    </citation>
    <scope>NUCLEOTIDE SEQUENCE [LARGE SCALE GENOMIC DNA]</scope>
    <source>
        <strain evidence="2">A1464</strain>
    </source>
</reference>
<dbReference type="EMBL" id="QFXC01000011">
    <property type="protein sequence ID" value="RDH82797.1"/>
    <property type="molecule type" value="Genomic_DNA"/>
</dbReference>
<dbReference type="Pfam" id="PF00498">
    <property type="entry name" value="FHA"/>
    <property type="match status" value="1"/>
</dbReference>
<protein>
    <recommendedName>
        <fullName evidence="1">FHA domain-containing protein</fullName>
    </recommendedName>
</protein>
<keyword evidence="3" id="KW-1185">Reference proteome</keyword>
<dbReference type="CDD" id="cd00060">
    <property type="entry name" value="FHA"/>
    <property type="match status" value="1"/>
</dbReference>
<evidence type="ECO:0000313" key="3">
    <source>
        <dbReference type="Proteomes" id="UP000254266"/>
    </source>
</evidence>
<dbReference type="SMART" id="SM00240">
    <property type="entry name" value="FHA"/>
    <property type="match status" value="1"/>
</dbReference>
<accession>A0A370DER2</accession>
<comment type="caution">
    <text evidence="2">The sequence shown here is derived from an EMBL/GenBank/DDBJ whole genome shotgun (WGS) entry which is preliminary data.</text>
</comment>
<dbReference type="InterPro" id="IPR008984">
    <property type="entry name" value="SMAD_FHA_dom_sf"/>
</dbReference>
<dbReference type="PROSITE" id="PS50006">
    <property type="entry name" value="FHA_DOMAIN"/>
    <property type="match status" value="1"/>
</dbReference>
<dbReference type="InterPro" id="IPR000253">
    <property type="entry name" value="FHA_dom"/>
</dbReference>
<dbReference type="Gene3D" id="2.60.200.20">
    <property type="match status" value="1"/>
</dbReference>
<gene>
    <name evidence="2" type="ORF">DIZ80_11015</name>
</gene>
<evidence type="ECO:0000313" key="2">
    <source>
        <dbReference type="EMBL" id="RDH82797.1"/>
    </source>
</evidence>
<dbReference type="AlphaFoldDB" id="A0A370DER2"/>
<name>A0A370DER2_9GAMM</name>
<proteinExistence type="predicted"/>